<keyword evidence="2" id="KW-0539">Nucleus</keyword>
<gene>
    <name evidence="3" type="ORF">PT974_06480</name>
</gene>
<dbReference type="PANTHER" id="PTHR37534">
    <property type="entry name" value="TRANSCRIPTIONAL ACTIVATOR PROTEIN UGA3"/>
    <property type="match status" value="1"/>
</dbReference>
<evidence type="ECO:0000256" key="1">
    <source>
        <dbReference type="ARBA" id="ARBA00004123"/>
    </source>
</evidence>
<dbReference type="EMBL" id="JAVFKD010000012">
    <property type="protein sequence ID" value="KAK5993053.1"/>
    <property type="molecule type" value="Genomic_DNA"/>
</dbReference>
<sequence>MDTTIIAEPITSPMDTFFVPEVQDRQWELPLQDFFSWNFEVWETEIQFIDQAPTLNTEDLVPDTTSHANHAHLGVIEPSSIPVSTISDHELAQHYIRNLTSLYSSKNPGWNFHTYFFNRFSSKYPFVMAALYAWTAAHLFCQEYLASPANSMTHYQKTTLELKERFSIDVVNRLDIGVSSFATNQDDLDAIAVSLYFLASTDLILSRPERLRNLLEVEAGILRARPLNGPDSVFTKIATWFCFLDARMSTFGRDHDRVIQTVGGEMGMLAALHESEHFLQNEYKRLYPLEERRRDAAHLPLYKATCRLVVLWGCISRFYGNNGDVTLKSTVRNSLDDIQHFLNKASEAKAAEDDVLSIFFTTSTLYHALEIYYSRAVDPEAPLYTADHHATSIIRTTDRYYQALSRPRKEPPPTKVWPLPLVMAAIEANDSIYRGWAVQRIREYEHAGKHYANSSRFVETVFFQEQGSRRRTDLAAAAESMGDDFVI</sequence>
<comment type="subcellular location">
    <subcellularLocation>
        <location evidence="1">Nucleus</location>
    </subcellularLocation>
</comment>
<evidence type="ECO:0000313" key="3">
    <source>
        <dbReference type="EMBL" id="KAK5993053.1"/>
    </source>
</evidence>
<organism evidence="3 4">
    <name type="scientific">Cladobotryum mycophilum</name>
    <dbReference type="NCBI Taxonomy" id="491253"/>
    <lineage>
        <taxon>Eukaryota</taxon>
        <taxon>Fungi</taxon>
        <taxon>Dikarya</taxon>
        <taxon>Ascomycota</taxon>
        <taxon>Pezizomycotina</taxon>
        <taxon>Sordariomycetes</taxon>
        <taxon>Hypocreomycetidae</taxon>
        <taxon>Hypocreales</taxon>
        <taxon>Hypocreaceae</taxon>
        <taxon>Cladobotryum</taxon>
    </lineage>
</organism>
<proteinExistence type="predicted"/>
<comment type="caution">
    <text evidence="3">The sequence shown here is derived from an EMBL/GenBank/DDBJ whole genome shotgun (WGS) entry which is preliminary data.</text>
</comment>
<dbReference type="InterPro" id="IPR021858">
    <property type="entry name" value="Fun_TF"/>
</dbReference>
<protein>
    <submittedName>
        <fullName evidence="3">Uncharacterized protein</fullName>
    </submittedName>
</protein>
<name>A0ABR0SLQ1_9HYPO</name>
<evidence type="ECO:0000313" key="4">
    <source>
        <dbReference type="Proteomes" id="UP001338125"/>
    </source>
</evidence>
<dbReference type="PANTHER" id="PTHR37534:SF46">
    <property type="entry name" value="ZN(II)2CYS6 TRANSCRIPTION FACTOR (EUROFUNG)"/>
    <property type="match status" value="1"/>
</dbReference>
<accession>A0ABR0SLQ1</accession>
<dbReference type="Proteomes" id="UP001338125">
    <property type="component" value="Unassembled WGS sequence"/>
</dbReference>
<reference evidence="3 4" key="1">
    <citation type="submission" date="2024-01" db="EMBL/GenBank/DDBJ databases">
        <title>Complete genome of Cladobotryum mycophilum ATHUM6906.</title>
        <authorList>
            <person name="Christinaki A.C."/>
            <person name="Myridakis A.I."/>
            <person name="Kouvelis V.N."/>
        </authorList>
    </citation>
    <scope>NUCLEOTIDE SEQUENCE [LARGE SCALE GENOMIC DNA]</scope>
    <source>
        <strain evidence="3 4">ATHUM6906</strain>
    </source>
</reference>
<keyword evidence="4" id="KW-1185">Reference proteome</keyword>
<dbReference type="Pfam" id="PF11951">
    <property type="entry name" value="Fungal_trans_2"/>
    <property type="match status" value="1"/>
</dbReference>
<evidence type="ECO:0000256" key="2">
    <source>
        <dbReference type="ARBA" id="ARBA00023242"/>
    </source>
</evidence>